<feature type="domain" description="Polyphenol oxidase C-terminal" evidence="1">
    <location>
        <begin position="83"/>
        <end position="173"/>
    </location>
</feature>
<gene>
    <name evidence="2" type="ORF">KP509_31G069600</name>
</gene>
<dbReference type="Proteomes" id="UP000825935">
    <property type="component" value="Chromosome 31"/>
</dbReference>
<reference evidence="2" key="1">
    <citation type="submission" date="2021-08" db="EMBL/GenBank/DDBJ databases">
        <title>WGS assembly of Ceratopteris richardii.</title>
        <authorList>
            <person name="Marchant D.B."/>
            <person name="Chen G."/>
            <person name="Jenkins J."/>
            <person name="Shu S."/>
            <person name="Leebens-Mack J."/>
            <person name="Grimwood J."/>
            <person name="Schmutz J."/>
            <person name="Soltis P."/>
            <person name="Soltis D."/>
            <person name="Chen Z.-H."/>
        </authorList>
    </citation>
    <scope>NUCLEOTIDE SEQUENCE</scope>
    <source>
        <strain evidence="2">Whitten #5841</strain>
        <tissue evidence="2">Leaf</tissue>
    </source>
</reference>
<dbReference type="AlphaFoldDB" id="A0A8T2R166"/>
<name>A0A8T2R166_CERRI</name>
<keyword evidence="3" id="KW-1185">Reference proteome</keyword>
<organism evidence="2 3">
    <name type="scientific">Ceratopteris richardii</name>
    <name type="common">Triangle waterfern</name>
    <dbReference type="NCBI Taxonomy" id="49495"/>
    <lineage>
        <taxon>Eukaryota</taxon>
        <taxon>Viridiplantae</taxon>
        <taxon>Streptophyta</taxon>
        <taxon>Embryophyta</taxon>
        <taxon>Tracheophyta</taxon>
        <taxon>Polypodiopsida</taxon>
        <taxon>Polypodiidae</taxon>
        <taxon>Polypodiales</taxon>
        <taxon>Pteridineae</taxon>
        <taxon>Pteridaceae</taxon>
        <taxon>Parkerioideae</taxon>
        <taxon>Ceratopteris</taxon>
    </lineage>
</organism>
<proteinExistence type="predicted"/>
<protein>
    <recommendedName>
        <fullName evidence="1">Polyphenol oxidase C-terminal domain-containing protein</fullName>
    </recommendedName>
</protein>
<dbReference type="GO" id="GO:0004097">
    <property type="term" value="F:catechol oxidase activity"/>
    <property type="evidence" value="ECO:0007669"/>
    <property type="project" value="InterPro"/>
</dbReference>
<dbReference type="InterPro" id="IPR022740">
    <property type="entry name" value="Polyphenol_oxidase_C"/>
</dbReference>
<sequence>MWCASAITKSSKMIDWMISPVRRVILLQLLAMLGIIVFPGPLLMVDTSRAGEILDTLGISSDVTVLQGSPFTMNLTRPHVKDVNLEEVLSMNLNLLSARSSAFRVFVNLPGANEQTTVTLPEFCGLFYHLPAISKNPDTDFQATLVQLGISDIIKDLGLSDHSRIPITIVPFGVDKQHPIILVKVEILVE</sequence>
<comment type="caution">
    <text evidence="2">The sequence shown here is derived from an EMBL/GenBank/DDBJ whole genome shotgun (WGS) entry which is preliminary data.</text>
</comment>
<evidence type="ECO:0000313" key="2">
    <source>
        <dbReference type="EMBL" id="KAH7289303.1"/>
    </source>
</evidence>
<evidence type="ECO:0000259" key="1">
    <source>
        <dbReference type="Pfam" id="PF12143"/>
    </source>
</evidence>
<accession>A0A8T2R166</accession>
<dbReference type="EMBL" id="CM035436">
    <property type="protein sequence ID" value="KAH7289303.1"/>
    <property type="molecule type" value="Genomic_DNA"/>
</dbReference>
<evidence type="ECO:0000313" key="3">
    <source>
        <dbReference type="Proteomes" id="UP000825935"/>
    </source>
</evidence>
<dbReference type="Pfam" id="PF12143">
    <property type="entry name" value="PPO1_KFDV"/>
    <property type="match status" value="1"/>
</dbReference>